<evidence type="ECO:0000313" key="2">
    <source>
        <dbReference type="Proteomes" id="UP000199475"/>
    </source>
</evidence>
<dbReference type="RefSeq" id="WP_093250003.1">
    <property type="nucleotide sequence ID" value="NZ_FNGP01000002.1"/>
</dbReference>
<evidence type="ECO:0000313" key="1">
    <source>
        <dbReference type="EMBL" id="SDL36712.1"/>
    </source>
</evidence>
<dbReference type="Proteomes" id="UP000199475">
    <property type="component" value="Unassembled WGS sequence"/>
</dbReference>
<organism evidence="1 2">
    <name type="scientific">Tessaracoccus oleiagri</name>
    <dbReference type="NCBI Taxonomy" id="686624"/>
    <lineage>
        <taxon>Bacteria</taxon>
        <taxon>Bacillati</taxon>
        <taxon>Actinomycetota</taxon>
        <taxon>Actinomycetes</taxon>
        <taxon>Propionibacteriales</taxon>
        <taxon>Propionibacteriaceae</taxon>
        <taxon>Tessaracoccus</taxon>
    </lineage>
</organism>
<sequence length="229" mass="24435">MIVLLAHDGDPWADELARRVADLSGAEVGLCGPRDLSRPGWALHVGPGDGRPADSRVVVGGRAVDERDVDLVVSLLDDVLPAELLWIREEDTDYVACEMSAVLRYWLESLGDHVLVPPGTSSLAGPDHPVALWARAAGIEWSRPEDWRGCREVAVVNGEAWGDASPPLRRAATAMAGWAHVPWLRAFFAPAADVLWGVATLPSPLAGTDAPARAIAAAARRPAERGWAA</sequence>
<proteinExistence type="predicted"/>
<dbReference type="STRING" id="686624.SAMN04488242_1242"/>
<gene>
    <name evidence="1" type="ORF">SAMN04488242_1242</name>
</gene>
<dbReference type="OrthoDB" id="3474592at2"/>
<dbReference type="EMBL" id="FNGP01000002">
    <property type="protein sequence ID" value="SDL36712.1"/>
    <property type="molecule type" value="Genomic_DNA"/>
</dbReference>
<dbReference type="AlphaFoldDB" id="A0A1G9JHE7"/>
<keyword evidence="2" id="KW-1185">Reference proteome</keyword>
<name>A0A1G9JHE7_9ACTN</name>
<accession>A0A1G9JHE7</accession>
<protein>
    <submittedName>
        <fullName evidence="1">Uncharacterized protein</fullName>
    </submittedName>
</protein>
<reference evidence="1 2" key="1">
    <citation type="submission" date="2016-10" db="EMBL/GenBank/DDBJ databases">
        <authorList>
            <person name="de Groot N.N."/>
        </authorList>
    </citation>
    <scope>NUCLEOTIDE SEQUENCE [LARGE SCALE GENOMIC DNA]</scope>
    <source>
        <strain evidence="1 2">CGMCC 1.9159</strain>
    </source>
</reference>